<sequence length="76" mass="8463">MRAGYVGDHVFSKIMEKPGEHPTFTLHEGYLYTKNRSGEEVLYIPNSSSDSKSIAGVIIDQPHTMLGHFSTHKTAD</sequence>
<gene>
    <name evidence="1" type="ORF">BV22DRAFT_1026133</name>
</gene>
<accession>A0ACB8AVJ6</accession>
<evidence type="ECO:0000313" key="2">
    <source>
        <dbReference type="Proteomes" id="UP000790709"/>
    </source>
</evidence>
<evidence type="ECO:0000313" key="1">
    <source>
        <dbReference type="EMBL" id="KAH7917556.1"/>
    </source>
</evidence>
<keyword evidence="2" id="KW-1185">Reference proteome</keyword>
<dbReference type="Proteomes" id="UP000790709">
    <property type="component" value="Unassembled WGS sequence"/>
</dbReference>
<name>A0ACB8AVJ6_9AGAM</name>
<reference evidence="1" key="1">
    <citation type="journal article" date="2021" name="New Phytol.">
        <title>Evolutionary innovations through gain and loss of genes in the ectomycorrhizal Boletales.</title>
        <authorList>
            <person name="Wu G."/>
            <person name="Miyauchi S."/>
            <person name="Morin E."/>
            <person name="Kuo A."/>
            <person name="Drula E."/>
            <person name="Varga T."/>
            <person name="Kohler A."/>
            <person name="Feng B."/>
            <person name="Cao Y."/>
            <person name="Lipzen A."/>
            <person name="Daum C."/>
            <person name="Hundley H."/>
            <person name="Pangilinan J."/>
            <person name="Johnson J."/>
            <person name="Barry K."/>
            <person name="LaButti K."/>
            <person name="Ng V."/>
            <person name="Ahrendt S."/>
            <person name="Min B."/>
            <person name="Choi I.G."/>
            <person name="Park H."/>
            <person name="Plett J.M."/>
            <person name="Magnuson J."/>
            <person name="Spatafora J.W."/>
            <person name="Nagy L.G."/>
            <person name="Henrissat B."/>
            <person name="Grigoriev I.V."/>
            <person name="Yang Z.L."/>
            <person name="Xu J."/>
            <person name="Martin F.M."/>
        </authorList>
    </citation>
    <scope>NUCLEOTIDE SEQUENCE</scope>
    <source>
        <strain evidence="1">KUC20120723A-06</strain>
    </source>
</reference>
<organism evidence="1 2">
    <name type="scientific">Leucogyrophana mollusca</name>
    <dbReference type="NCBI Taxonomy" id="85980"/>
    <lineage>
        <taxon>Eukaryota</taxon>
        <taxon>Fungi</taxon>
        <taxon>Dikarya</taxon>
        <taxon>Basidiomycota</taxon>
        <taxon>Agaricomycotina</taxon>
        <taxon>Agaricomycetes</taxon>
        <taxon>Agaricomycetidae</taxon>
        <taxon>Boletales</taxon>
        <taxon>Boletales incertae sedis</taxon>
        <taxon>Leucogyrophana</taxon>
    </lineage>
</organism>
<protein>
    <submittedName>
        <fullName evidence="1">Uncharacterized protein</fullName>
    </submittedName>
</protein>
<dbReference type="EMBL" id="MU267015">
    <property type="protein sequence ID" value="KAH7917556.1"/>
    <property type="molecule type" value="Genomic_DNA"/>
</dbReference>
<proteinExistence type="predicted"/>
<comment type="caution">
    <text evidence="1">The sequence shown here is derived from an EMBL/GenBank/DDBJ whole genome shotgun (WGS) entry which is preliminary data.</text>
</comment>